<comment type="similarity">
    <text evidence="5">Belongs to the type-I 3-dehydroquinase family.</text>
</comment>
<dbReference type="Gene3D" id="3.20.20.70">
    <property type="entry name" value="Aldolase class I"/>
    <property type="match status" value="1"/>
</dbReference>
<dbReference type="OrthoDB" id="9813659at2"/>
<evidence type="ECO:0000256" key="3">
    <source>
        <dbReference type="ARBA" id="ARBA00023239"/>
    </source>
</evidence>
<dbReference type="RefSeq" id="WP_065540995.1">
    <property type="nucleotide sequence ID" value="NZ_CP015405.2"/>
</dbReference>
<dbReference type="PANTHER" id="PTHR43699:SF1">
    <property type="entry name" value="3-DEHYDROQUINATE DEHYDRATASE"/>
    <property type="match status" value="1"/>
</dbReference>
<dbReference type="CDD" id="cd00502">
    <property type="entry name" value="DHQase_I"/>
    <property type="match status" value="1"/>
</dbReference>
<dbReference type="GO" id="GO:0008652">
    <property type="term" value="P:amino acid biosynthetic process"/>
    <property type="evidence" value="ECO:0007669"/>
    <property type="project" value="UniProtKB-KW"/>
</dbReference>
<evidence type="ECO:0000256" key="2">
    <source>
        <dbReference type="ARBA" id="ARBA00023141"/>
    </source>
</evidence>
<evidence type="ECO:0000256" key="1">
    <source>
        <dbReference type="ARBA" id="ARBA00001864"/>
    </source>
</evidence>
<comment type="caution">
    <text evidence="5">Lacks conserved residue(s) required for the propagation of feature annotation.</text>
</comment>
<comment type="catalytic activity">
    <reaction evidence="1 5">
        <text>3-dehydroquinate = 3-dehydroshikimate + H2O</text>
        <dbReference type="Rhea" id="RHEA:21096"/>
        <dbReference type="ChEBI" id="CHEBI:15377"/>
        <dbReference type="ChEBI" id="CHEBI:16630"/>
        <dbReference type="ChEBI" id="CHEBI:32364"/>
        <dbReference type="EC" id="4.2.1.10"/>
    </reaction>
</comment>
<dbReference type="InterPro" id="IPR013785">
    <property type="entry name" value="Aldolase_TIM"/>
</dbReference>
<feature type="binding site" evidence="5">
    <location>
        <position position="82"/>
    </location>
    <ligand>
        <name>3-dehydroquinate</name>
        <dbReference type="ChEBI" id="CHEBI:32364"/>
    </ligand>
</feature>
<dbReference type="AlphaFoldDB" id="A0A1C7I884"/>
<protein>
    <recommendedName>
        <fullName evidence="5">3-dehydroquinate dehydratase</fullName>
        <shortName evidence="5">3-dehydroquinase</shortName>
        <ecNumber evidence="5">4.2.1.10</ecNumber>
    </recommendedName>
    <alternativeName>
        <fullName evidence="5">Type I DHQase</fullName>
    </alternativeName>
    <alternativeName>
        <fullName evidence="5">Type I dehydroquinase</fullName>
        <shortName evidence="5">DHQ1</shortName>
    </alternativeName>
</protein>
<feature type="active site" description="Schiff-base intermediate with substrate" evidence="5">
    <location>
        <position position="170"/>
    </location>
</feature>
<dbReference type="InterPro" id="IPR050146">
    <property type="entry name" value="Type-I_3-dehydroquinase"/>
</dbReference>
<feature type="binding site" evidence="5">
    <location>
        <position position="212"/>
    </location>
    <ligand>
        <name>3-dehydroquinate</name>
        <dbReference type="ChEBI" id="CHEBI:32364"/>
    </ligand>
</feature>
<dbReference type="GO" id="GO:0003855">
    <property type="term" value="F:3-dehydroquinate dehydratase activity"/>
    <property type="evidence" value="ECO:0007669"/>
    <property type="project" value="UniProtKB-UniRule"/>
</dbReference>
<feature type="active site" description="Proton donor/acceptor" evidence="5">
    <location>
        <position position="143"/>
    </location>
</feature>
<proteinExistence type="inferred from homology"/>
<comment type="function">
    <text evidence="5">Involved in the third step of the chorismate pathway, which leads to the biosynthesis of aromatic amino acids. Catalyzes the cis-dehydration of 3-dehydroquinate (DHQ) and introduces the first double bond of the aromatic ring to yield 3-dehydroshikimate.</text>
</comment>
<dbReference type="UniPathway" id="UPA00053">
    <property type="reaction ID" value="UER00086"/>
</dbReference>
<dbReference type="HAMAP" id="MF_00214">
    <property type="entry name" value="AroD"/>
    <property type="match status" value="1"/>
</dbReference>
<dbReference type="NCBIfam" id="TIGR01093">
    <property type="entry name" value="aroD"/>
    <property type="match status" value="1"/>
</dbReference>
<feature type="binding site" evidence="5">
    <location>
        <begin position="46"/>
        <end position="48"/>
    </location>
    <ligand>
        <name>3-dehydroquinate</name>
        <dbReference type="ChEBI" id="CHEBI:32364"/>
    </ligand>
</feature>
<dbReference type="GO" id="GO:0009073">
    <property type="term" value="P:aromatic amino acid family biosynthetic process"/>
    <property type="evidence" value="ECO:0007669"/>
    <property type="project" value="UniProtKB-KW"/>
</dbReference>
<dbReference type="GO" id="GO:0009423">
    <property type="term" value="P:chorismate biosynthetic process"/>
    <property type="evidence" value="ECO:0007669"/>
    <property type="project" value="UniProtKB-UniRule"/>
</dbReference>
<dbReference type="EMBL" id="CP015405">
    <property type="protein sequence ID" value="ANU74769.1"/>
    <property type="molecule type" value="Genomic_DNA"/>
</dbReference>
<keyword evidence="5" id="KW-0028">Amino-acid biosynthesis</keyword>
<dbReference type="STRING" id="1796616.A4V09_02730"/>
<comment type="pathway">
    <text evidence="5">Metabolic intermediate biosynthesis; chorismate biosynthesis; chorismate from D-erythrose 4-phosphate and phosphoenolpyruvate: step 3/7.</text>
</comment>
<keyword evidence="2 5" id="KW-0057">Aromatic amino acid biosynthesis</keyword>
<dbReference type="FunFam" id="3.20.20.70:FF:000047">
    <property type="entry name" value="3-dehydroquinate dehydratase"/>
    <property type="match status" value="1"/>
</dbReference>
<dbReference type="GO" id="GO:0046279">
    <property type="term" value="P:3,4-dihydroxybenzoate biosynthetic process"/>
    <property type="evidence" value="ECO:0007669"/>
    <property type="project" value="UniProtKB-ARBA"/>
</dbReference>
<keyword evidence="7" id="KW-1185">Reference proteome</keyword>
<dbReference type="Proteomes" id="UP000092574">
    <property type="component" value="Chromosome"/>
</dbReference>
<organism evidence="6 7">
    <name type="scientific">Blautia pseudococcoides</name>
    <dbReference type="NCBI Taxonomy" id="1796616"/>
    <lineage>
        <taxon>Bacteria</taxon>
        <taxon>Bacillati</taxon>
        <taxon>Bacillota</taxon>
        <taxon>Clostridia</taxon>
        <taxon>Lachnospirales</taxon>
        <taxon>Lachnospiraceae</taxon>
        <taxon>Blautia</taxon>
    </lineage>
</organism>
<keyword evidence="4 5" id="KW-0704">Schiff base</keyword>
<name>A0A1C7I884_9FIRM</name>
<reference evidence="6" key="1">
    <citation type="submission" date="2017-04" db="EMBL/GenBank/DDBJ databases">
        <title>Complete Genome Sequences of Twelve Strains of a Stable Defined Moderately Diverse Mouse Microbiota 2 (sDMDMm2).</title>
        <authorList>
            <person name="Uchimura Y."/>
            <person name="Wyss M."/>
            <person name="Brugiroux S."/>
            <person name="Limenitakis J.P."/>
            <person name="Stecher B."/>
            <person name="McCoy K.D."/>
            <person name="Macpherson A.J."/>
        </authorList>
    </citation>
    <scope>NUCLEOTIDE SEQUENCE</scope>
    <source>
        <strain evidence="6">YL58</strain>
    </source>
</reference>
<dbReference type="SUPFAM" id="SSF51569">
    <property type="entry name" value="Aldolase"/>
    <property type="match status" value="1"/>
</dbReference>
<comment type="subunit">
    <text evidence="5">Homodimer.</text>
</comment>
<gene>
    <name evidence="5" type="primary">aroD</name>
    <name evidence="6" type="ORF">A4V09_02730</name>
</gene>
<dbReference type="EC" id="4.2.1.10" evidence="5"/>
<evidence type="ECO:0000313" key="6">
    <source>
        <dbReference type="EMBL" id="ANU74769.1"/>
    </source>
</evidence>
<evidence type="ECO:0000313" key="7">
    <source>
        <dbReference type="Proteomes" id="UP000092574"/>
    </source>
</evidence>
<dbReference type="Pfam" id="PF01487">
    <property type="entry name" value="DHquinase_I"/>
    <property type="match status" value="1"/>
</dbReference>
<accession>A0A1C7I884</accession>
<evidence type="ECO:0000256" key="4">
    <source>
        <dbReference type="ARBA" id="ARBA00023270"/>
    </source>
</evidence>
<sequence length="253" mass="27898">MKTVEIKGIKIGEGIPKICIPLTGKTKEELIKEAETVKNMKPDLVEWRADCYEEGENSENSLEMLKTIRGIFDTIPLLFTFRTDKEGGDRPITCADYVNLLENAAKTGFVDLIDVEAFFDTAKTKKLIESLKKCGVFVVASNHHFDRTPSIEEMVNRLETMDSIGAHILKLAVMPRSEEDLMSLLTATVMMKKRTDKPVITMSMGKAGVLSRLCGETAGSAVTFAAGVKASAPGQIPADRIRRTLALLHESFT</sequence>
<dbReference type="InterPro" id="IPR001381">
    <property type="entry name" value="DHquinase_I"/>
</dbReference>
<dbReference type="PANTHER" id="PTHR43699">
    <property type="entry name" value="3-DEHYDROQUINATE DEHYDRATASE"/>
    <property type="match status" value="1"/>
</dbReference>
<feature type="binding site" evidence="5">
    <location>
        <position position="231"/>
    </location>
    <ligand>
        <name>3-dehydroquinate</name>
        <dbReference type="ChEBI" id="CHEBI:32364"/>
    </ligand>
</feature>
<keyword evidence="3 5" id="KW-0456">Lyase</keyword>
<evidence type="ECO:0000256" key="5">
    <source>
        <dbReference type="HAMAP-Rule" id="MF_00214"/>
    </source>
</evidence>
<dbReference type="KEGG" id="byl:A4V09_02730"/>
<feature type="binding site" evidence="5">
    <location>
        <position position="235"/>
    </location>
    <ligand>
        <name>3-dehydroquinate</name>
        <dbReference type="ChEBI" id="CHEBI:32364"/>
    </ligand>
</feature>